<dbReference type="Proteomes" id="UP000178820">
    <property type="component" value="Unassembled WGS sequence"/>
</dbReference>
<name>A0A1G2I489_9BACT</name>
<feature type="transmembrane region" description="Helical" evidence="1">
    <location>
        <begin position="46"/>
        <end position="70"/>
    </location>
</feature>
<accession>A0A1G2I489</accession>
<evidence type="ECO:0000256" key="1">
    <source>
        <dbReference type="SAM" id="Phobius"/>
    </source>
</evidence>
<evidence type="ECO:0000313" key="3">
    <source>
        <dbReference type="Proteomes" id="UP000178820"/>
    </source>
</evidence>
<evidence type="ECO:0000313" key="2">
    <source>
        <dbReference type="EMBL" id="OGZ69644.1"/>
    </source>
</evidence>
<dbReference type="AlphaFoldDB" id="A0A1G2I489"/>
<keyword evidence="1" id="KW-0472">Membrane</keyword>
<sequence length="123" mass="14265">MEKRNIFMLALLLLFNSSLVWAETLPGISEEISLPDNFLTNALQPILQKVGIFIGGIFGLYVILTLLQFYNERKKIRLLKDIRNDLDLLTKHFGVKHSHDRRGIFSRVFGFLWSDEESKKGKK</sequence>
<gene>
    <name evidence="2" type="ORF">A3D44_01355</name>
</gene>
<keyword evidence="1" id="KW-0812">Transmembrane</keyword>
<dbReference type="EMBL" id="MHOT01000007">
    <property type="protein sequence ID" value="OGZ69644.1"/>
    <property type="molecule type" value="Genomic_DNA"/>
</dbReference>
<proteinExistence type="predicted"/>
<comment type="caution">
    <text evidence="2">The sequence shown here is derived from an EMBL/GenBank/DDBJ whole genome shotgun (WGS) entry which is preliminary data.</text>
</comment>
<keyword evidence="1" id="KW-1133">Transmembrane helix</keyword>
<organism evidence="2 3">
    <name type="scientific">Candidatus Staskawiczbacteria bacterium RIFCSPHIGHO2_02_FULL_42_22</name>
    <dbReference type="NCBI Taxonomy" id="1802207"/>
    <lineage>
        <taxon>Bacteria</taxon>
        <taxon>Candidatus Staskawicziibacteriota</taxon>
    </lineage>
</organism>
<reference evidence="2 3" key="1">
    <citation type="journal article" date="2016" name="Nat. Commun.">
        <title>Thousands of microbial genomes shed light on interconnected biogeochemical processes in an aquifer system.</title>
        <authorList>
            <person name="Anantharaman K."/>
            <person name="Brown C.T."/>
            <person name="Hug L.A."/>
            <person name="Sharon I."/>
            <person name="Castelle C.J."/>
            <person name="Probst A.J."/>
            <person name="Thomas B.C."/>
            <person name="Singh A."/>
            <person name="Wilkins M.J."/>
            <person name="Karaoz U."/>
            <person name="Brodie E.L."/>
            <person name="Williams K.H."/>
            <person name="Hubbard S.S."/>
            <person name="Banfield J.F."/>
        </authorList>
    </citation>
    <scope>NUCLEOTIDE SEQUENCE [LARGE SCALE GENOMIC DNA]</scope>
</reference>
<protein>
    <submittedName>
        <fullName evidence="2">Uncharacterized protein</fullName>
    </submittedName>
</protein>